<evidence type="ECO:0000313" key="1">
    <source>
        <dbReference type="EMBL" id="EDT05585.1"/>
    </source>
</evidence>
<proteinExistence type="predicted"/>
<accession>B1FA19</accession>
<dbReference type="Gene3D" id="3.90.1150.10">
    <property type="entry name" value="Aspartate Aminotransferase, domain 1"/>
    <property type="match status" value="1"/>
</dbReference>
<dbReference type="AlphaFoldDB" id="B1FA19"/>
<protein>
    <submittedName>
        <fullName evidence="1">2-aminoethylphosphonate--pyruvate transaminase</fullName>
    </submittedName>
</protein>
<dbReference type="InterPro" id="IPR015424">
    <property type="entry name" value="PyrdxlP-dep_Trfase"/>
</dbReference>
<dbReference type="EMBL" id="ABLC01000010">
    <property type="protein sequence ID" value="EDT05585.1"/>
    <property type="molecule type" value="Genomic_DNA"/>
</dbReference>
<dbReference type="SUPFAM" id="SSF53383">
    <property type="entry name" value="PLP-dependent transferases"/>
    <property type="match status" value="1"/>
</dbReference>
<dbReference type="Proteomes" id="UP000005463">
    <property type="component" value="Unassembled WGS sequence"/>
</dbReference>
<gene>
    <name evidence="1" type="ORF">BamIOP4010DRAFT_0878</name>
</gene>
<dbReference type="PATRIC" id="fig|396596.7.peg.7069"/>
<comment type="caution">
    <text evidence="1">The sequence shown here is derived from an EMBL/GenBank/DDBJ whole genome shotgun (WGS) entry which is preliminary data.</text>
</comment>
<keyword evidence="1" id="KW-0670">Pyruvate</keyword>
<name>B1FA19_9BURK</name>
<sequence>MAVAQYVDEGRLAARGGRFYQEVKKRGYILYPGKLTEVDTFRVGCIGHFGEAGIPGAVAAITDTLKAMGVRRVSTEAAA</sequence>
<evidence type="ECO:0000313" key="2">
    <source>
        <dbReference type="Proteomes" id="UP000005463"/>
    </source>
</evidence>
<dbReference type="InterPro" id="IPR015422">
    <property type="entry name" value="PyrdxlP-dep_Trfase_small"/>
</dbReference>
<organism evidence="1 2">
    <name type="scientific">Burkholderia ambifaria IOP40-10</name>
    <dbReference type="NCBI Taxonomy" id="396596"/>
    <lineage>
        <taxon>Bacteria</taxon>
        <taxon>Pseudomonadati</taxon>
        <taxon>Pseudomonadota</taxon>
        <taxon>Betaproteobacteria</taxon>
        <taxon>Burkholderiales</taxon>
        <taxon>Burkholderiaceae</taxon>
        <taxon>Burkholderia</taxon>
        <taxon>Burkholderia cepacia complex</taxon>
    </lineage>
</organism>
<reference evidence="1 2" key="1">
    <citation type="submission" date="2008-03" db="EMBL/GenBank/DDBJ databases">
        <title>Sequencing of the draft genome and assembly of Burkholderia ambifaria IOP40-10.</title>
        <authorList>
            <consortium name="US DOE Joint Genome Institute (JGI-PGF)"/>
            <person name="Copeland A."/>
            <person name="Lucas S."/>
            <person name="Lapidus A."/>
            <person name="Glavina del Rio T."/>
            <person name="Dalin E."/>
            <person name="Tice H."/>
            <person name="Bruce D."/>
            <person name="Goodwin L."/>
            <person name="Pitluck S."/>
            <person name="Larimer F."/>
            <person name="Land M.L."/>
            <person name="Hauser L."/>
            <person name="Tiedje J."/>
            <person name="Richardson P."/>
        </authorList>
    </citation>
    <scope>NUCLEOTIDE SEQUENCE [LARGE SCALE GENOMIC DNA]</scope>
    <source>
        <strain evidence="1 2">IOP40-10</strain>
    </source>
</reference>